<dbReference type="InterPro" id="IPR017853">
    <property type="entry name" value="GH"/>
</dbReference>
<dbReference type="EC" id="2.4.1.25" evidence="1"/>
<accession>A0A376FGH3</accession>
<dbReference type="SUPFAM" id="SSF51445">
    <property type="entry name" value="(Trans)glycosidases"/>
    <property type="match status" value="1"/>
</dbReference>
<evidence type="ECO:0000313" key="2">
    <source>
        <dbReference type="Proteomes" id="UP000255163"/>
    </source>
</evidence>
<dbReference type="GO" id="GO:0004134">
    <property type="term" value="F:4-alpha-glucanotransferase activity"/>
    <property type="evidence" value="ECO:0007669"/>
    <property type="project" value="UniProtKB-EC"/>
</dbReference>
<dbReference type="EMBL" id="UFYI01000007">
    <property type="protein sequence ID" value="STD23698.1"/>
    <property type="molecule type" value="Genomic_DNA"/>
</dbReference>
<organism evidence="1 2">
    <name type="scientific">Enterobacter asburiae</name>
    <dbReference type="NCBI Taxonomy" id="61645"/>
    <lineage>
        <taxon>Bacteria</taxon>
        <taxon>Pseudomonadati</taxon>
        <taxon>Pseudomonadota</taxon>
        <taxon>Gammaproteobacteria</taxon>
        <taxon>Enterobacterales</taxon>
        <taxon>Enterobacteriaceae</taxon>
        <taxon>Enterobacter</taxon>
        <taxon>Enterobacter cloacae complex</taxon>
    </lineage>
</organism>
<keyword evidence="1" id="KW-0328">Glycosyltransferase</keyword>
<gene>
    <name evidence="1" type="primary">malQ_1</name>
    <name evidence="1" type="ORF">NCTC12123_03974</name>
</gene>
<keyword evidence="1" id="KW-0808">Transferase</keyword>
<protein>
    <submittedName>
        <fullName evidence="1">4-alpha-glucanotransferase</fullName>
        <ecNumber evidence="1">2.4.1.25</ecNumber>
    </submittedName>
</protein>
<sequence length="51" mass="5926">MAEPVNIPGTSYQYKNWRRKLSTTLEKMFADDGVNKLIKDLDKRRKAAAKK</sequence>
<name>A0A376FGH3_ENTAS</name>
<proteinExistence type="predicted"/>
<dbReference type="AlphaFoldDB" id="A0A376FGH3"/>
<evidence type="ECO:0000313" key="1">
    <source>
        <dbReference type="EMBL" id="STD23698.1"/>
    </source>
</evidence>
<reference evidence="1 2" key="1">
    <citation type="submission" date="2018-06" db="EMBL/GenBank/DDBJ databases">
        <authorList>
            <consortium name="Pathogen Informatics"/>
            <person name="Doyle S."/>
        </authorList>
    </citation>
    <scope>NUCLEOTIDE SEQUENCE [LARGE SCALE GENOMIC DNA]</scope>
    <source>
        <strain evidence="1 2">NCTC12123</strain>
    </source>
</reference>
<dbReference type="Proteomes" id="UP000255163">
    <property type="component" value="Unassembled WGS sequence"/>
</dbReference>